<organism evidence="3 4">
    <name type="scientific">Thiothrix litoralis</name>
    <dbReference type="NCBI Taxonomy" id="2891210"/>
    <lineage>
        <taxon>Bacteria</taxon>
        <taxon>Pseudomonadati</taxon>
        <taxon>Pseudomonadota</taxon>
        <taxon>Gammaproteobacteria</taxon>
        <taxon>Thiotrichales</taxon>
        <taxon>Thiotrichaceae</taxon>
        <taxon>Thiothrix</taxon>
    </lineage>
</organism>
<feature type="region of interest" description="Disordered" evidence="1">
    <location>
        <begin position="368"/>
        <end position="398"/>
    </location>
</feature>
<evidence type="ECO:0000313" key="3">
    <source>
        <dbReference type="EMBL" id="QTR46520.1"/>
    </source>
</evidence>
<dbReference type="RefSeq" id="WP_210222854.1">
    <property type="nucleotide sequence ID" value="NZ_CP072801.1"/>
</dbReference>
<reference evidence="3 4" key="1">
    <citation type="submission" date="2021-04" db="EMBL/GenBank/DDBJ databases">
        <title>Genomics, taxonomy and metabolism of representatives of sulfur bacteria of the genus Thiothrix: Thiothrix fructosivorans QT, Thiothrix unzii A1T and three new species, Thiothrix subterranea sp. nov., Thiothrix litoralis sp. nov. and 'Candidatus Thiothrix anitrata' sp. nov.</title>
        <authorList>
            <person name="Ravin N.V."/>
            <person name="Smolyakov D."/>
            <person name="Rudenko T.S."/>
            <person name="Mardanov A.V."/>
            <person name="Beletsky A.V."/>
            <person name="Markov N.D."/>
            <person name="Fomenkov A.I."/>
            <person name="Roberts R.J."/>
            <person name="Karnachuk O.V."/>
            <person name="Novikov A."/>
            <person name="Grabovich M.Y."/>
        </authorList>
    </citation>
    <scope>NUCLEOTIDE SEQUENCE [LARGE SCALE GENOMIC DNA]</scope>
    <source>
        <strain evidence="3 4">AS</strain>
    </source>
</reference>
<sequence>MNILQKYPLASVLTLGLVLADIGSSLVMAYTAVDTAQTACYDNRNEITCPAKGKAFYGQDAQFNKATSPFLNNNDNTITDTATGLMWQKSPDTNGDGEINAKDKQTYEQALAGAKTFRLNGHDDWHLPTIKELYSLIDFRGADPDPEASDSSNLIPFIDTQYFDFAYGDTKNHERIIDSQYASSNLYVSTTGPQKDRTLFGVNFADGRIKGYGLNFHGGDKTFFVMYVRGNSTYGVNDFVDNTDNTITDKTTGLMWAQDDSAKGMNWQQALAWVQTKNSENYLGHNDWRMPNAKELQNLVDYSRSPDTTNSAAIDPLFHTSTIKNEADQVDYPFYWSSTTHKAATQTPGERAVYVAFGRAMGKMDGVWSDVHGAGSQRSDPKQGNPKDFAAGHGPQSDAIRINNYVRLVRDAAQPAAAQKQ</sequence>
<dbReference type="Proteomes" id="UP000672039">
    <property type="component" value="Chromosome"/>
</dbReference>
<name>A0ABX7WSF9_9GAMM</name>
<feature type="domain" description="Lcl C-terminal" evidence="2">
    <location>
        <begin position="245"/>
        <end position="359"/>
    </location>
</feature>
<dbReference type="CDD" id="cd22823">
    <property type="entry name" value="Gal_Rha_Lectin"/>
    <property type="match status" value="1"/>
</dbReference>
<evidence type="ECO:0000259" key="2">
    <source>
        <dbReference type="Pfam" id="PF07603"/>
    </source>
</evidence>
<evidence type="ECO:0000256" key="1">
    <source>
        <dbReference type="SAM" id="MobiDB-lite"/>
    </source>
</evidence>
<dbReference type="PANTHER" id="PTHR35812">
    <property type="entry name" value="LIPOPROTEIN"/>
    <property type="match status" value="1"/>
</dbReference>
<gene>
    <name evidence="3" type="ORF">J9253_00710</name>
</gene>
<dbReference type="Pfam" id="PF07603">
    <property type="entry name" value="Lcl_C"/>
    <property type="match status" value="2"/>
</dbReference>
<accession>A0ABX7WSF9</accession>
<proteinExistence type="predicted"/>
<dbReference type="PANTHER" id="PTHR35812:SF1">
    <property type="entry name" value="LIPOPROTEIN"/>
    <property type="match status" value="1"/>
</dbReference>
<keyword evidence="4" id="KW-1185">Reference proteome</keyword>
<dbReference type="EMBL" id="CP072801">
    <property type="protein sequence ID" value="QTR46520.1"/>
    <property type="molecule type" value="Genomic_DNA"/>
</dbReference>
<protein>
    <submittedName>
        <fullName evidence="3">DUF1566 domain-containing protein</fullName>
    </submittedName>
</protein>
<dbReference type="InterPro" id="IPR011460">
    <property type="entry name" value="Lcl_C"/>
</dbReference>
<evidence type="ECO:0000313" key="4">
    <source>
        <dbReference type="Proteomes" id="UP000672039"/>
    </source>
</evidence>
<feature type="domain" description="Lcl C-terminal" evidence="2">
    <location>
        <begin position="76"/>
        <end position="227"/>
    </location>
</feature>